<evidence type="ECO:0000313" key="10">
    <source>
        <dbReference type="Proteomes" id="UP000554482"/>
    </source>
</evidence>
<dbReference type="GO" id="GO:0005634">
    <property type="term" value="C:nucleus"/>
    <property type="evidence" value="ECO:0007669"/>
    <property type="project" value="UniProtKB-SubCell"/>
</dbReference>
<dbReference type="SUPFAM" id="SSF118290">
    <property type="entry name" value="WRKY DNA-binding domain"/>
    <property type="match status" value="1"/>
</dbReference>
<dbReference type="Gene3D" id="2.20.25.80">
    <property type="entry name" value="WRKY domain"/>
    <property type="match status" value="1"/>
</dbReference>
<dbReference type="PANTHER" id="PTHR31221:SF42">
    <property type="entry name" value="WRKY TRANSCRIPTION FACTOR 49-RELATED"/>
    <property type="match status" value="1"/>
</dbReference>
<comment type="subcellular location">
    <subcellularLocation>
        <location evidence="1">Nucleus</location>
    </subcellularLocation>
</comment>
<evidence type="ECO:0000256" key="3">
    <source>
        <dbReference type="ARBA" id="ARBA00023015"/>
    </source>
</evidence>
<dbReference type="SMART" id="SM00774">
    <property type="entry name" value="WRKY"/>
    <property type="match status" value="1"/>
</dbReference>
<gene>
    <name evidence="9" type="ORF">FRX31_020923</name>
</gene>
<evidence type="ECO:0000256" key="2">
    <source>
        <dbReference type="ARBA" id="ARBA00022737"/>
    </source>
</evidence>
<dbReference type="GO" id="GO:0043565">
    <property type="term" value="F:sequence-specific DNA binding"/>
    <property type="evidence" value="ECO:0007669"/>
    <property type="project" value="InterPro"/>
</dbReference>
<dbReference type="GO" id="GO:0003700">
    <property type="term" value="F:DNA-binding transcription factor activity"/>
    <property type="evidence" value="ECO:0007669"/>
    <property type="project" value="InterPro"/>
</dbReference>
<dbReference type="Proteomes" id="UP000554482">
    <property type="component" value="Unassembled WGS sequence"/>
</dbReference>
<proteinExistence type="predicted"/>
<feature type="domain" description="WRKY" evidence="8">
    <location>
        <begin position="113"/>
        <end position="175"/>
    </location>
</feature>
<evidence type="ECO:0000256" key="6">
    <source>
        <dbReference type="ARBA" id="ARBA00023242"/>
    </source>
</evidence>
<dbReference type="Pfam" id="PF03106">
    <property type="entry name" value="WRKY"/>
    <property type="match status" value="1"/>
</dbReference>
<reference evidence="9 10" key="1">
    <citation type="submission" date="2020-06" db="EMBL/GenBank/DDBJ databases">
        <title>Transcriptomic and genomic resources for Thalictrum thalictroides and T. hernandezii: Facilitating candidate gene discovery in an emerging model plant lineage.</title>
        <authorList>
            <person name="Arias T."/>
            <person name="Riano-Pachon D.M."/>
            <person name="Di Stilio V.S."/>
        </authorList>
    </citation>
    <scope>NUCLEOTIDE SEQUENCE [LARGE SCALE GENOMIC DNA]</scope>
    <source>
        <strain evidence="10">cv. WT478/WT964</strain>
        <tissue evidence="9">Leaves</tissue>
    </source>
</reference>
<evidence type="ECO:0000256" key="1">
    <source>
        <dbReference type="ARBA" id="ARBA00004123"/>
    </source>
</evidence>
<comment type="caution">
    <text evidence="9">The sequence shown here is derived from an EMBL/GenBank/DDBJ whole genome shotgun (WGS) entry which is preliminary data.</text>
</comment>
<keyword evidence="2" id="KW-0677">Repeat</keyword>
<evidence type="ECO:0000256" key="4">
    <source>
        <dbReference type="ARBA" id="ARBA00023125"/>
    </source>
</evidence>
<dbReference type="OrthoDB" id="652816at2759"/>
<keyword evidence="4" id="KW-0238">DNA-binding</keyword>
<dbReference type="InterPro" id="IPR036576">
    <property type="entry name" value="WRKY_dom_sf"/>
</dbReference>
<keyword evidence="5" id="KW-0804">Transcription</keyword>
<evidence type="ECO:0000256" key="7">
    <source>
        <dbReference type="SAM" id="MobiDB-lite"/>
    </source>
</evidence>
<name>A0A7J6VWK1_THATH</name>
<organism evidence="9 10">
    <name type="scientific">Thalictrum thalictroides</name>
    <name type="common">Rue-anemone</name>
    <name type="synonym">Anemone thalictroides</name>
    <dbReference type="NCBI Taxonomy" id="46969"/>
    <lineage>
        <taxon>Eukaryota</taxon>
        <taxon>Viridiplantae</taxon>
        <taxon>Streptophyta</taxon>
        <taxon>Embryophyta</taxon>
        <taxon>Tracheophyta</taxon>
        <taxon>Spermatophyta</taxon>
        <taxon>Magnoliopsida</taxon>
        <taxon>Ranunculales</taxon>
        <taxon>Ranunculaceae</taxon>
        <taxon>Thalictroideae</taxon>
        <taxon>Thalictrum</taxon>
    </lineage>
</organism>
<feature type="region of interest" description="Disordered" evidence="7">
    <location>
        <begin position="272"/>
        <end position="301"/>
    </location>
</feature>
<evidence type="ECO:0000313" key="9">
    <source>
        <dbReference type="EMBL" id="KAF5189489.1"/>
    </source>
</evidence>
<evidence type="ECO:0000259" key="8">
    <source>
        <dbReference type="PROSITE" id="PS50811"/>
    </source>
</evidence>
<keyword evidence="3" id="KW-0805">Transcription regulation</keyword>
<accession>A0A7J6VWK1</accession>
<sequence length="318" mass="35910">MAITENNPGTRWFDESDDELIRELLDNDSPLFVLPQTSEKEKNLSSGPITDHLVSKVHSETTTEDFESELSSITSRSDELTAQSNTFQSRIAILEERLMGKIDNKYTLKIKSCGNEISDDGYKWRKYGQKSIKNSPHPRSYYRCTNPRCSAKKQVERSSQEPETLIVTYEGLHLHFMYTHFLLNQSHLTYPPTKKAKTITTQGQTQQILEIEEAQTQQNQETEEDQTQEVPTLFDPIPSSAPMVDNLQDLWEVRSEGLLEDMVPLMIRRPQDTTTLSNPSSACSSSYPSSPLTSSSSSLNWSPNISSIYGNGITSSTP</sequence>
<dbReference type="AlphaFoldDB" id="A0A7J6VWK1"/>
<keyword evidence="6" id="KW-0539">Nucleus</keyword>
<dbReference type="FunFam" id="2.20.25.80:FF:000006">
    <property type="entry name" value="WRKY transcription factor"/>
    <property type="match status" value="1"/>
</dbReference>
<evidence type="ECO:0000256" key="5">
    <source>
        <dbReference type="ARBA" id="ARBA00023163"/>
    </source>
</evidence>
<dbReference type="InterPro" id="IPR003657">
    <property type="entry name" value="WRKY_dom"/>
</dbReference>
<protein>
    <submittedName>
        <fullName evidence="9">Wrky transcription factor</fullName>
    </submittedName>
</protein>
<keyword evidence="10" id="KW-1185">Reference proteome</keyword>
<dbReference type="PANTHER" id="PTHR31221">
    <property type="entry name" value="WRKY TRANSCRIPTION FACTOR PROTEIN 1-RELATED"/>
    <property type="match status" value="1"/>
</dbReference>
<feature type="compositionally biased region" description="Low complexity" evidence="7">
    <location>
        <begin position="274"/>
        <end position="301"/>
    </location>
</feature>
<dbReference type="InterPro" id="IPR044810">
    <property type="entry name" value="WRKY_plant"/>
</dbReference>
<dbReference type="PROSITE" id="PS50811">
    <property type="entry name" value="WRKY"/>
    <property type="match status" value="1"/>
</dbReference>
<dbReference type="EMBL" id="JABWDY010025419">
    <property type="protein sequence ID" value="KAF5189489.1"/>
    <property type="molecule type" value="Genomic_DNA"/>
</dbReference>